<feature type="compositionally biased region" description="Polar residues" evidence="4">
    <location>
        <begin position="587"/>
        <end position="599"/>
    </location>
</feature>
<reference evidence="6" key="1">
    <citation type="submission" date="2023-06" db="EMBL/GenBank/DDBJ databases">
        <title>Genome-scale phylogeny and comparative genomics of the fungal order Sordariales.</title>
        <authorList>
            <consortium name="Lawrence Berkeley National Laboratory"/>
            <person name="Hensen N."/>
            <person name="Bonometti L."/>
            <person name="Westerberg I."/>
            <person name="Brannstrom I.O."/>
            <person name="Guillou S."/>
            <person name="Cros-Aarteil S."/>
            <person name="Calhoun S."/>
            <person name="Haridas S."/>
            <person name="Kuo A."/>
            <person name="Mondo S."/>
            <person name="Pangilinan J."/>
            <person name="Riley R."/>
            <person name="LaButti K."/>
            <person name="Andreopoulos B."/>
            <person name="Lipzen A."/>
            <person name="Chen C."/>
            <person name="Yanf M."/>
            <person name="Daum C."/>
            <person name="Ng V."/>
            <person name="Clum A."/>
            <person name="Steindorff A."/>
            <person name="Ohm R."/>
            <person name="Martin F."/>
            <person name="Silar P."/>
            <person name="Natvig D."/>
            <person name="Lalanne C."/>
            <person name="Gautier V."/>
            <person name="Ament-velasquez S.L."/>
            <person name="Kruys A."/>
            <person name="Hutchinson M.I."/>
            <person name="Powell A.J."/>
            <person name="Barry K."/>
            <person name="Miller A.N."/>
            <person name="Grigoriev I.V."/>
            <person name="Debuchy R."/>
            <person name="Gladieux P."/>
            <person name="Thoren M.H."/>
            <person name="Johannesson H."/>
        </authorList>
    </citation>
    <scope>NUCLEOTIDE SEQUENCE</scope>
    <source>
        <strain evidence="6">SMH3187-1</strain>
    </source>
</reference>
<comment type="caution">
    <text evidence="6">The sequence shown here is derived from an EMBL/GenBank/DDBJ whole genome shotgun (WGS) entry which is preliminary data.</text>
</comment>
<dbReference type="Proteomes" id="UP001172155">
    <property type="component" value="Unassembled WGS sequence"/>
</dbReference>
<feature type="region of interest" description="Disordered" evidence="4">
    <location>
        <begin position="474"/>
        <end position="547"/>
    </location>
</feature>
<dbReference type="AlphaFoldDB" id="A0AA40EPB9"/>
<dbReference type="Gene3D" id="1.10.510.10">
    <property type="entry name" value="Transferase(Phosphotransferase) domain 1"/>
    <property type="match status" value="1"/>
</dbReference>
<dbReference type="PROSITE" id="PS00108">
    <property type="entry name" value="PROTEIN_KINASE_ST"/>
    <property type="match status" value="1"/>
</dbReference>
<evidence type="ECO:0000256" key="2">
    <source>
        <dbReference type="ARBA" id="ARBA00022840"/>
    </source>
</evidence>
<dbReference type="PROSITE" id="PS50011">
    <property type="entry name" value="PROTEIN_KINASE_DOM"/>
    <property type="match status" value="1"/>
</dbReference>
<feature type="region of interest" description="Disordered" evidence="4">
    <location>
        <begin position="584"/>
        <end position="650"/>
    </location>
</feature>
<feature type="compositionally biased region" description="Low complexity" evidence="4">
    <location>
        <begin position="638"/>
        <end position="650"/>
    </location>
</feature>
<dbReference type="PANTHER" id="PTHR24361">
    <property type="entry name" value="MITOGEN-ACTIVATED KINASE KINASE KINASE"/>
    <property type="match status" value="1"/>
</dbReference>
<keyword evidence="2 3" id="KW-0067">ATP-binding</keyword>
<dbReference type="CDD" id="cd00180">
    <property type="entry name" value="PKc"/>
    <property type="match status" value="1"/>
</dbReference>
<dbReference type="GO" id="GO:0006974">
    <property type="term" value="P:DNA damage response"/>
    <property type="evidence" value="ECO:0007669"/>
    <property type="project" value="TreeGrafter"/>
</dbReference>
<dbReference type="InterPro" id="IPR000719">
    <property type="entry name" value="Prot_kinase_dom"/>
</dbReference>
<evidence type="ECO:0000313" key="6">
    <source>
        <dbReference type="EMBL" id="KAK0742991.1"/>
    </source>
</evidence>
<proteinExistence type="predicted"/>
<keyword evidence="1 3" id="KW-0547">Nucleotide-binding</keyword>
<dbReference type="InterPro" id="IPR017441">
    <property type="entry name" value="Protein_kinase_ATP_BS"/>
</dbReference>
<dbReference type="GO" id="GO:0005524">
    <property type="term" value="F:ATP binding"/>
    <property type="evidence" value="ECO:0007669"/>
    <property type="project" value="UniProtKB-UniRule"/>
</dbReference>
<keyword evidence="7" id="KW-1185">Reference proteome</keyword>
<dbReference type="GO" id="GO:0004674">
    <property type="term" value="F:protein serine/threonine kinase activity"/>
    <property type="evidence" value="ECO:0007669"/>
    <property type="project" value="UniProtKB-KW"/>
</dbReference>
<feature type="domain" description="Protein kinase" evidence="5">
    <location>
        <begin position="71"/>
        <end position="389"/>
    </location>
</feature>
<feature type="binding site" evidence="3">
    <location>
        <position position="102"/>
    </location>
    <ligand>
        <name>ATP</name>
        <dbReference type="ChEBI" id="CHEBI:30616"/>
    </ligand>
</feature>
<dbReference type="Pfam" id="PF00069">
    <property type="entry name" value="Pkinase"/>
    <property type="match status" value="1"/>
</dbReference>
<accession>A0AA40EPB9</accession>
<gene>
    <name evidence="6" type="ORF">B0T18DRAFT_370622</name>
</gene>
<dbReference type="PROSITE" id="PS00107">
    <property type="entry name" value="PROTEIN_KINASE_ATP"/>
    <property type="match status" value="1"/>
</dbReference>
<dbReference type="EMBL" id="JAUKUD010000005">
    <property type="protein sequence ID" value="KAK0742991.1"/>
    <property type="molecule type" value="Genomic_DNA"/>
</dbReference>
<sequence length="795" mass="87532">MADHGDGWQTVMPVKTTGMDRLSRAQLEDYERQILREWDMSRGHWSGLGKHTGTSTQDFTEAKKLHQRLKSANDRVLGSGSYGVVEKVNHFHNNKTVCLARKHIQYRRGYSIQLLREEANVMEKLDHEHIVRLVGTYCVRPNELYILLWPVAVCNLDNLLNDLDLLRTGQGDRDDIVSRLHTLDLQDMSAIERTQRPNQPQGARGNCPLDYLRQIMGCITRAVSYCHQTHIRHLDLKPSNILLNPGRVYLADFGIAKDVNSRDHTMTMGAQGTPKWRAPEIHSSRDEWSMKAADVYSLGLVLLEIATVLYRGNLADFDVVVGDLTSWGRAEKLAQYHPRLEAMALATQEVEDANAPSFSPKHIVGLTARMLATEPLKRPIVDQVDTELVELGGIEQIYHSSCCKRSSRFVTDRMNTKYRQAVDEQNRLRIAHAPMAKRLEVLERMEETFILRIDNERKAAAEKLANIQTQLEKERNERKRLEGQVADMQQPGRRHRPSIPLPTSERKLSTGSPVCGGLTMRSRRTLPLTSPPSEIPSPSPASQPRFPAPTVSFAARPTYSQAAVSAPVIPTALPLRRDSVARVLSGSPGSTTVPASPNADSGGFPMRSRNSASRLPRAVNPATPIRSGTPALARDPSSTDSTQLSMSSSTFSRLGSSRYAESAAETSVAGTPAIGSPDVNGIRTAGGESRRPSIAQEMAMSEDRPVDAQSIASGMGLGIMERRESVTSKTGSVRDAASAVAVPLSPVLTGSVLSSPRSGYAFLETQGDAPVRVPSLPTAKSWADVARRPQAQRIQ</sequence>
<feature type="compositionally biased region" description="Pro residues" evidence="4">
    <location>
        <begin position="529"/>
        <end position="541"/>
    </location>
</feature>
<evidence type="ECO:0000256" key="4">
    <source>
        <dbReference type="SAM" id="MobiDB-lite"/>
    </source>
</evidence>
<dbReference type="PANTHER" id="PTHR24361:SF613">
    <property type="entry name" value="NUCLEAR RECEPTOR-BINDING PROTEIN-RELATED"/>
    <property type="match status" value="1"/>
</dbReference>
<protein>
    <submittedName>
        <fullName evidence="6">Kinase-like domain-containing protein</fullName>
    </submittedName>
</protein>
<dbReference type="SMART" id="SM00220">
    <property type="entry name" value="S_TKc"/>
    <property type="match status" value="1"/>
</dbReference>
<dbReference type="Gene3D" id="3.30.200.20">
    <property type="entry name" value="Phosphorylase Kinase, domain 1"/>
    <property type="match status" value="1"/>
</dbReference>
<dbReference type="GO" id="GO:0005737">
    <property type="term" value="C:cytoplasm"/>
    <property type="evidence" value="ECO:0007669"/>
    <property type="project" value="TreeGrafter"/>
</dbReference>
<feature type="region of interest" description="Disordered" evidence="4">
    <location>
        <begin position="666"/>
        <end position="691"/>
    </location>
</feature>
<dbReference type="InterPro" id="IPR053235">
    <property type="entry name" value="Ser_Thr_kinase"/>
</dbReference>
<dbReference type="SUPFAM" id="SSF56112">
    <property type="entry name" value="Protein kinase-like (PK-like)"/>
    <property type="match status" value="1"/>
</dbReference>
<evidence type="ECO:0000259" key="5">
    <source>
        <dbReference type="PROSITE" id="PS50011"/>
    </source>
</evidence>
<organism evidence="6 7">
    <name type="scientific">Schizothecium vesticola</name>
    <dbReference type="NCBI Taxonomy" id="314040"/>
    <lineage>
        <taxon>Eukaryota</taxon>
        <taxon>Fungi</taxon>
        <taxon>Dikarya</taxon>
        <taxon>Ascomycota</taxon>
        <taxon>Pezizomycotina</taxon>
        <taxon>Sordariomycetes</taxon>
        <taxon>Sordariomycetidae</taxon>
        <taxon>Sordariales</taxon>
        <taxon>Schizotheciaceae</taxon>
        <taxon>Schizothecium</taxon>
    </lineage>
</organism>
<keyword evidence="6" id="KW-0418">Kinase</keyword>
<name>A0AA40EPB9_9PEZI</name>
<evidence type="ECO:0000256" key="3">
    <source>
        <dbReference type="PROSITE-ProRule" id="PRU10141"/>
    </source>
</evidence>
<keyword evidence="6" id="KW-0808">Transferase</keyword>
<dbReference type="InterPro" id="IPR011009">
    <property type="entry name" value="Kinase-like_dom_sf"/>
</dbReference>
<dbReference type="InterPro" id="IPR008271">
    <property type="entry name" value="Ser/Thr_kinase_AS"/>
</dbReference>
<evidence type="ECO:0000256" key="1">
    <source>
        <dbReference type="ARBA" id="ARBA00022741"/>
    </source>
</evidence>
<evidence type="ECO:0000313" key="7">
    <source>
        <dbReference type="Proteomes" id="UP001172155"/>
    </source>
</evidence>